<dbReference type="InterPro" id="IPR006128">
    <property type="entry name" value="Lipoprotein_PsaA-like"/>
</dbReference>
<name>A0A365L739_9BACL</name>
<feature type="signal peptide" evidence="6">
    <location>
        <begin position="1"/>
        <end position="21"/>
    </location>
</feature>
<feature type="compositionally biased region" description="Basic and acidic residues" evidence="5">
    <location>
        <begin position="181"/>
        <end position="198"/>
    </location>
</feature>
<sequence>MRKLLIPMLLLILIVSGCGNAEESTTTAETDDAATEEKMDIYTTVYPLTYFTERIGGERVNVQSIYPAGANEHTFEPTQKDMIALADADAVFYIGLGLEGFIDSAKQTLSNENVEFVATAESIPEAELGEGDSHNEETVEEEHDYAHEEETEETHDHAHEEGPEEEHDDHAHEEGTEEEHDDHAHEEGTEEEHEHAHEVDPHVWISPVLSQQLAESIKDELIERDSENAEEYEANYEQLIEELQELDQSFEEMAAAAEQKTFFVSHSAFGYWANAYDLEQVAIAGLNSQDEPSQQALVNIVKQAEELNIDYIAFEQNVSSRLTEVIQKEVGAEAVQLHNLSVLTQEEIDAGETYFSLMEKNLEVMEKIMQ</sequence>
<protein>
    <submittedName>
        <fullName evidence="7">Adhesin</fullName>
    </submittedName>
</protein>
<accession>A0A365L739</accession>
<dbReference type="RefSeq" id="WP_112221667.1">
    <property type="nucleotide sequence ID" value="NZ_CP196859.1"/>
</dbReference>
<keyword evidence="1 3" id="KW-0813">Transport</keyword>
<dbReference type="SUPFAM" id="SSF53807">
    <property type="entry name" value="Helical backbone' metal receptor"/>
    <property type="match status" value="1"/>
</dbReference>
<dbReference type="GO" id="GO:0007155">
    <property type="term" value="P:cell adhesion"/>
    <property type="evidence" value="ECO:0007669"/>
    <property type="project" value="InterPro"/>
</dbReference>
<evidence type="ECO:0000313" key="8">
    <source>
        <dbReference type="Proteomes" id="UP000251002"/>
    </source>
</evidence>
<comment type="caution">
    <text evidence="7">The sequence shown here is derived from an EMBL/GenBank/DDBJ whole genome shotgun (WGS) entry which is preliminary data.</text>
</comment>
<organism evidence="7 8">
    <name type="scientific">Planococcus halotolerans</name>
    <dbReference type="NCBI Taxonomy" id="2233542"/>
    <lineage>
        <taxon>Bacteria</taxon>
        <taxon>Bacillati</taxon>
        <taxon>Bacillota</taxon>
        <taxon>Bacilli</taxon>
        <taxon>Bacillales</taxon>
        <taxon>Caryophanaceae</taxon>
        <taxon>Planococcus</taxon>
    </lineage>
</organism>
<dbReference type="InterPro" id="IPR006127">
    <property type="entry name" value="ZnuA-like"/>
</dbReference>
<dbReference type="Proteomes" id="UP000251002">
    <property type="component" value="Unassembled WGS sequence"/>
</dbReference>
<dbReference type="InterPro" id="IPR006129">
    <property type="entry name" value="AdhesinB"/>
</dbReference>
<keyword evidence="8" id="KW-1185">Reference proteome</keyword>
<keyword evidence="4" id="KW-0175">Coiled coil</keyword>
<dbReference type="PRINTS" id="PR00690">
    <property type="entry name" value="ADHESNFAMILY"/>
</dbReference>
<dbReference type="InterPro" id="IPR050492">
    <property type="entry name" value="Bact_metal-bind_prot9"/>
</dbReference>
<reference evidence="7 8" key="1">
    <citation type="submission" date="2018-06" db="EMBL/GenBank/DDBJ databases">
        <title>The draft genome sequences of strains SCU63 and S1.</title>
        <authorList>
            <person name="Gan L."/>
        </authorList>
    </citation>
    <scope>NUCLEOTIDE SEQUENCE [LARGE SCALE GENOMIC DNA]</scope>
    <source>
        <strain evidence="7 8">SCU63</strain>
    </source>
</reference>
<gene>
    <name evidence="7" type="ORF">DP120_02870</name>
</gene>
<evidence type="ECO:0000256" key="3">
    <source>
        <dbReference type="RuleBase" id="RU003512"/>
    </source>
</evidence>
<dbReference type="EMBL" id="QLZR01000001">
    <property type="protein sequence ID" value="RAZ81244.1"/>
    <property type="molecule type" value="Genomic_DNA"/>
</dbReference>
<proteinExistence type="inferred from homology"/>
<dbReference type="Gene3D" id="3.40.50.1980">
    <property type="entry name" value="Nitrogenase molybdenum iron protein domain"/>
    <property type="match status" value="3"/>
</dbReference>
<dbReference type="PANTHER" id="PTHR42953">
    <property type="entry name" value="HIGH-AFFINITY ZINC UPTAKE SYSTEM PROTEIN ZNUA-RELATED"/>
    <property type="match status" value="1"/>
</dbReference>
<keyword evidence="2 6" id="KW-0732">Signal</keyword>
<dbReference type="PANTHER" id="PTHR42953:SF8">
    <property type="entry name" value="ZINT DOMAIN-CONTAINING PROTEIN"/>
    <property type="match status" value="1"/>
</dbReference>
<feature type="region of interest" description="Disordered" evidence="5">
    <location>
        <begin position="122"/>
        <end position="198"/>
    </location>
</feature>
<dbReference type="PRINTS" id="PR00691">
    <property type="entry name" value="ADHESINB"/>
</dbReference>
<evidence type="ECO:0000256" key="2">
    <source>
        <dbReference type="ARBA" id="ARBA00022729"/>
    </source>
</evidence>
<dbReference type="GO" id="GO:0030001">
    <property type="term" value="P:metal ion transport"/>
    <property type="evidence" value="ECO:0007669"/>
    <property type="project" value="InterPro"/>
</dbReference>
<evidence type="ECO:0000256" key="5">
    <source>
        <dbReference type="SAM" id="MobiDB-lite"/>
    </source>
</evidence>
<evidence type="ECO:0000256" key="6">
    <source>
        <dbReference type="SAM" id="SignalP"/>
    </source>
</evidence>
<feature type="coiled-coil region" evidence="4">
    <location>
        <begin position="222"/>
        <end position="260"/>
    </location>
</feature>
<dbReference type="Pfam" id="PF01297">
    <property type="entry name" value="ZnuA"/>
    <property type="match status" value="1"/>
</dbReference>
<dbReference type="PROSITE" id="PS51257">
    <property type="entry name" value="PROKAR_LIPOPROTEIN"/>
    <property type="match status" value="1"/>
</dbReference>
<comment type="similarity">
    <text evidence="3">Belongs to the bacterial solute-binding protein 9 family.</text>
</comment>
<dbReference type="AlphaFoldDB" id="A0A365L739"/>
<evidence type="ECO:0000256" key="4">
    <source>
        <dbReference type="SAM" id="Coils"/>
    </source>
</evidence>
<feature type="chain" id="PRO_5016751805" evidence="6">
    <location>
        <begin position="22"/>
        <end position="370"/>
    </location>
</feature>
<feature type="compositionally biased region" description="Basic and acidic residues" evidence="5">
    <location>
        <begin position="144"/>
        <end position="161"/>
    </location>
</feature>
<evidence type="ECO:0000313" key="7">
    <source>
        <dbReference type="EMBL" id="RAZ81244.1"/>
    </source>
</evidence>
<dbReference type="GO" id="GO:0046872">
    <property type="term" value="F:metal ion binding"/>
    <property type="evidence" value="ECO:0007669"/>
    <property type="project" value="InterPro"/>
</dbReference>
<evidence type="ECO:0000256" key="1">
    <source>
        <dbReference type="ARBA" id="ARBA00022448"/>
    </source>
</evidence>